<evidence type="ECO:0000256" key="3">
    <source>
        <dbReference type="ARBA" id="ARBA00023002"/>
    </source>
</evidence>
<dbReference type="InterPro" id="IPR002937">
    <property type="entry name" value="Amino_oxidase"/>
</dbReference>
<keyword evidence="3 4" id="KW-0560">Oxidoreductase</keyword>
<accession>A0A543HUJ0</accession>
<dbReference type="RefSeq" id="WP_141844076.1">
    <property type="nucleotide sequence ID" value="NZ_VFPM01000002.1"/>
</dbReference>
<feature type="region of interest" description="Disordered" evidence="5">
    <location>
        <begin position="491"/>
        <end position="521"/>
    </location>
</feature>
<evidence type="ECO:0000256" key="4">
    <source>
        <dbReference type="RuleBase" id="RU362075"/>
    </source>
</evidence>
<dbReference type="EMBL" id="VFPM01000002">
    <property type="protein sequence ID" value="TQM62021.1"/>
    <property type="molecule type" value="Genomic_DNA"/>
</dbReference>
<sequence length="521" mass="55610">MSVIVIGAGLSGLSAACHLAGRGHEVTLVERHDLPGGRGLRRRQEGFVFDTGPTVMTMPGLVDDALRAVGTTIEAELPMTLLDPAYRAVYADGSTIHVRHGIEAMRDEIARTCGPKDAEAFPRFAAWLKRLYEVEMPHFIDHNFDSPLGLASSPRAAATLLRLGGFRRLGPVVRGWFDDERLHRLFSFQALYAGLSPEDALALYAVITYMDSIEGVWFPQGGMDAVPAALASAAAAAGVEQHYGATVERLLLDRRGAVSGVALESGEQLRADAVVCTLDLPTAYDRLLPQLRPPRAVRSGTYSPSAVVWHVGARGLPVDGTAHHNIHFGDDWVGSFKALIDDRSLMPDPSRLVTVPTVTDPSLAPDGCSTLYVLEPVPNLTGTVDWDTTRPQMAERLTNFLDTFGYPTDIVTDHLMTPLEWRDLGMHQGTPFALAHTFGQTGPFRPGNLERRVPGLVFAGSGTVPGVGVPMVLVSGKLAADRVDDYLPAPARRGLGRTGAAQTGAAAGSPHTAGGRGGSVA</sequence>
<evidence type="ECO:0000259" key="6">
    <source>
        <dbReference type="Pfam" id="PF01593"/>
    </source>
</evidence>
<reference evidence="7 8" key="1">
    <citation type="submission" date="2019-06" db="EMBL/GenBank/DDBJ databases">
        <title>Genome sequencing of plant associated microbes to promote plant fitness in Sorghum bicolor and Oryza sativa.</title>
        <authorList>
            <person name="Coleman-Derr D."/>
        </authorList>
    </citation>
    <scope>NUCLEOTIDE SEQUENCE [LARGE SCALE GENOMIC DNA]</scope>
    <source>
        <strain evidence="7 8">KV-663</strain>
    </source>
</reference>
<evidence type="ECO:0000256" key="1">
    <source>
        <dbReference type="ARBA" id="ARBA00004829"/>
    </source>
</evidence>
<keyword evidence="2 4" id="KW-0125">Carotenoid biosynthesis</keyword>
<comment type="pathway">
    <text evidence="1 4">Carotenoid biosynthesis.</text>
</comment>
<evidence type="ECO:0000313" key="8">
    <source>
        <dbReference type="Proteomes" id="UP000316747"/>
    </source>
</evidence>
<dbReference type="GO" id="GO:0016491">
    <property type="term" value="F:oxidoreductase activity"/>
    <property type="evidence" value="ECO:0007669"/>
    <property type="project" value="UniProtKB-KW"/>
</dbReference>
<proteinExistence type="inferred from homology"/>
<evidence type="ECO:0000256" key="5">
    <source>
        <dbReference type="SAM" id="MobiDB-lite"/>
    </source>
</evidence>
<dbReference type="Pfam" id="PF01593">
    <property type="entry name" value="Amino_oxidase"/>
    <property type="match status" value="1"/>
</dbReference>
<gene>
    <name evidence="7" type="ORF">FBY41_2044</name>
</gene>
<name>A0A543HUJ0_9MICO</name>
<dbReference type="OrthoDB" id="9774675at2"/>
<dbReference type="InterPro" id="IPR036188">
    <property type="entry name" value="FAD/NAD-bd_sf"/>
</dbReference>
<evidence type="ECO:0000313" key="7">
    <source>
        <dbReference type="EMBL" id="TQM62021.1"/>
    </source>
</evidence>
<dbReference type="InterPro" id="IPR014105">
    <property type="entry name" value="Carotenoid/retinoid_OxRdtase"/>
</dbReference>
<dbReference type="Gene3D" id="3.50.50.60">
    <property type="entry name" value="FAD/NAD(P)-binding domain"/>
    <property type="match status" value="2"/>
</dbReference>
<comment type="caution">
    <text evidence="7">The sequence shown here is derived from an EMBL/GenBank/DDBJ whole genome shotgun (WGS) entry which is preliminary data.</text>
</comment>
<comment type="similarity">
    <text evidence="4">Belongs to the carotenoid/retinoid oxidoreductase family.</text>
</comment>
<dbReference type="PANTHER" id="PTHR43734">
    <property type="entry name" value="PHYTOENE DESATURASE"/>
    <property type="match status" value="1"/>
</dbReference>
<dbReference type="PANTHER" id="PTHR43734:SF1">
    <property type="entry name" value="PHYTOENE DESATURASE"/>
    <property type="match status" value="1"/>
</dbReference>
<dbReference type="NCBIfam" id="TIGR02734">
    <property type="entry name" value="crtI_fam"/>
    <property type="match status" value="1"/>
</dbReference>
<dbReference type="AlphaFoldDB" id="A0A543HUJ0"/>
<organism evidence="7 8">
    <name type="scientific">Humibacillus xanthopallidus</name>
    <dbReference type="NCBI Taxonomy" id="412689"/>
    <lineage>
        <taxon>Bacteria</taxon>
        <taxon>Bacillati</taxon>
        <taxon>Actinomycetota</taxon>
        <taxon>Actinomycetes</taxon>
        <taxon>Micrococcales</taxon>
        <taxon>Intrasporangiaceae</taxon>
        <taxon>Humibacillus</taxon>
    </lineage>
</organism>
<dbReference type="SUPFAM" id="SSF51905">
    <property type="entry name" value="FAD/NAD(P)-binding domain"/>
    <property type="match status" value="1"/>
</dbReference>
<dbReference type="Proteomes" id="UP000316747">
    <property type="component" value="Unassembled WGS sequence"/>
</dbReference>
<protein>
    <submittedName>
        <fullName evidence="7">Phytoene desaturase</fullName>
    </submittedName>
</protein>
<evidence type="ECO:0000256" key="2">
    <source>
        <dbReference type="ARBA" id="ARBA00022746"/>
    </source>
</evidence>
<feature type="compositionally biased region" description="Low complexity" evidence="5">
    <location>
        <begin position="491"/>
        <end position="508"/>
    </location>
</feature>
<keyword evidence="8" id="KW-1185">Reference proteome</keyword>
<dbReference type="GO" id="GO:0016117">
    <property type="term" value="P:carotenoid biosynthetic process"/>
    <property type="evidence" value="ECO:0007669"/>
    <property type="project" value="UniProtKB-KW"/>
</dbReference>
<feature type="domain" description="Amine oxidase" evidence="6">
    <location>
        <begin position="10"/>
        <end position="483"/>
    </location>
</feature>